<sequence>MVYRKEGKIVEIRNNDRLHRYRNFEVSPVRNSRKEYMPGRDRNRPRHSLKTSSRPIIKSPSSQKTSKYVNSSEPIQNSKEPLKNSSEPIQNSKEPFNNSKEPFNNSKEPLNNSKEPYRQVSEPRYNNSSRAMRKSFVEKVESSLSSAIHVGGLPLDVTHYELKKFFGERFGRIVNIRVGSTKNRTCFAIVEFSDVDHAQKAVKCLGGVRPRPKIRHHGLSIGMSNSSR</sequence>
<dbReference type="Proteomes" id="UP000887574">
    <property type="component" value="Unplaced"/>
</dbReference>
<dbReference type="SUPFAM" id="SSF54928">
    <property type="entry name" value="RNA-binding domain, RBD"/>
    <property type="match status" value="1"/>
</dbReference>
<dbReference type="GO" id="GO:1990904">
    <property type="term" value="C:ribonucleoprotein complex"/>
    <property type="evidence" value="ECO:0007669"/>
    <property type="project" value="TreeGrafter"/>
</dbReference>
<dbReference type="PANTHER" id="PTHR10693:SF20">
    <property type="entry name" value="AT27578P"/>
    <property type="match status" value="1"/>
</dbReference>
<dbReference type="PROSITE" id="PS50102">
    <property type="entry name" value="RRM"/>
    <property type="match status" value="1"/>
</dbReference>
<name>A0A915DN62_9BILA</name>
<reference evidence="5" key="1">
    <citation type="submission" date="2022-11" db="UniProtKB">
        <authorList>
            <consortium name="WormBaseParasite"/>
        </authorList>
    </citation>
    <scope>IDENTIFICATION</scope>
</reference>
<dbReference type="GO" id="GO:0005829">
    <property type="term" value="C:cytosol"/>
    <property type="evidence" value="ECO:0007669"/>
    <property type="project" value="TreeGrafter"/>
</dbReference>
<dbReference type="InterPro" id="IPR000504">
    <property type="entry name" value="RRM_dom"/>
</dbReference>
<dbReference type="GO" id="GO:0003729">
    <property type="term" value="F:mRNA binding"/>
    <property type="evidence" value="ECO:0007669"/>
    <property type="project" value="TreeGrafter"/>
</dbReference>
<dbReference type="Gene3D" id="3.30.70.330">
    <property type="match status" value="1"/>
</dbReference>
<feature type="region of interest" description="Disordered" evidence="2">
    <location>
        <begin position="25"/>
        <end position="126"/>
    </location>
</feature>
<dbReference type="SMART" id="SM00360">
    <property type="entry name" value="RRM"/>
    <property type="match status" value="1"/>
</dbReference>
<accession>A0A915DN62</accession>
<dbReference type="WBParaSite" id="jg2176">
    <property type="protein sequence ID" value="jg2176"/>
    <property type="gene ID" value="jg2176"/>
</dbReference>
<dbReference type="PANTHER" id="PTHR10693">
    <property type="entry name" value="RAS GTPASE-ACTIVATING PROTEIN-BINDING PROTEIN"/>
    <property type="match status" value="1"/>
</dbReference>
<dbReference type="InterPro" id="IPR039539">
    <property type="entry name" value="Ras_GTPase_bind_prot"/>
</dbReference>
<dbReference type="CDD" id="cd00590">
    <property type="entry name" value="RRM_SF"/>
    <property type="match status" value="1"/>
</dbReference>
<keyword evidence="4" id="KW-1185">Reference proteome</keyword>
<proteinExistence type="predicted"/>
<feature type="compositionally biased region" description="Basic and acidic residues" evidence="2">
    <location>
        <begin position="32"/>
        <end position="42"/>
    </location>
</feature>
<organism evidence="4 5">
    <name type="scientific">Ditylenchus dipsaci</name>
    <dbReference type="NCBI Taxonomy" id="166011"/>
    <lineage>
        <taxon>Eukaryota</taxon>
        <taxon>Metazoa</taxon>
        <taxon>Ecdysozoa</taxon>
        <taxon>Nematoda</taxon>
        <taxon>Chromadorea</taxon>
        <taxon>Rhabditida</taxon>
        <taxon>Tylenchina</taxon>
        <taxon>Tylenchomorpha</taxon>
        <taxon>Sphaerularioidea</taxon>
        <taxon>Anguinidae</taxon>
        <taxon>Anguininae</taxon>
        <taxon>Ditylenchus</taxon>
    </lineage>
</organism>
<evidence type="ECO:0000259" key="3">
    <source>
        <dbReference type="PROSITE" id="PS50102"/>
    </source>
</evidence>
<evidence type="ECO:0000313" key="5">
    <source>
        <dbReference type="WBParaSite" id="jg2176"/>
    </source>
</evidence>
<evidence type="ECO:0000256" key="2">
    <source>
        <dbReference type="SAM" id="MobiDB-lite"/>
    </source>
</evidence>
<dbReference type="AlphaFoldDB" id="A0A915DN62"/>
<evidence type="ECO:0000313" key="4">
    <source>
        <dbReference type="Proteomes" id="UP000887574"/>
    </source>
</evidence>
<dbReference type="InterPro" id="IPR035979">
    <property type="entry name" value="RBD_domain_sf"/>
</dbReference>
<feature type="compositionally biased region" description="Polar residues" evidence="2">
    <location>
        <begin position="50"/>
        <end position="114"/>
    </location>
</feature>
<protein>
    <submittedName>
        <fullName evidence="5">RRM domain-containing protein</fullName>
    </submittedName>
</protein>
<dbReference type="Pfam" id="PF00076">
    <property type="entry name" value="RRM_1"/>
    <property type="match status" value="1"/>
</dbReference>
<evidence type="ECO:0000256" key="1">
    <source>
        <dbReference type="PROSITE-ProRule" id="PRU00176"/>
    </source>
</evidence>
<keyword evidence="1" id="KW-0694">RNA-binding</keyword>
<feature type="domain" description="RRM" evidence="3">
    <location>
        <begin position="146"/>
        <end position="228"/>
    </location>
</feature>
<dbReference type="InterPro" id="IPR012677">
    <property type="entry name" value="Nucleotide-bd_a/b_plait_sf"/>
</dbReference>